<sequence>MAQSLPVWGSGLKDPSYCHHGLFSLLPSRKSEERVYTFRFLGVLNSANLSRTDNIAAVIKKTYEQLHFLRVLSKHKLNSKLLLTFYHSSIESLLTYCIPVWYGSCTVGDRMRHQRGISL</sequence>
<evidence type="ECO:0000313" key="2">
    <source>
        <dbReference type="EMBL" id="PWA25102.1"/>
    </source>
</evidence>
<dbReference type="GO" id="GO:0016706">
    <property type="term" value="F:2-oxoglutarate-dependent dioxygenase activity"/>
    <property type="evidence" value="ECO:0007669"/>
    <property type="project" value="InterPro"/>
</dbReference>
<evidence type="ECO:0000259" key="1">
    <source>
        <dbReference type="Pfam" id="PF09004"/>
    </source>
</evidence>
<keyword evidence="3" id="KW-1185">Reference proteome</keyword>
<dbReference type="EMBL" id="NHOQ01001319">
    <property type="protein sequence ID" value="PWA25102.1"/>
    <property type="molecule type" value="Genomic_DNA"/>
</dbReference>
<dbReference type="Proteomes" id="UP000250572">
    <property type="component" value="Unassembled WGS sequence"/>
</dbReference>
<feature type="domain" description="Alkylated DNA repair protein AlkB homologue 8 N-terminal" evidence="1">
    <location>
        <begin position="52"/>
        <end position="92"/>
    </location>
</feature>
<comment type="caution">
    <text evidence="2">The sequence shown here is derived from an EMBL/GenBank/DDBJ whole genome shotgun (WGS) entry which is preliminary data.</text>
</comment>
<proteinExistence type="predicted"/>
<dbReference type="AlphaFoldDB" id="A0A315VRX2"/>
<protein>
    <recommendedName>
        <fullName evidence="1">Alkylated DNA repair protein AlkB homologue 8 N-terminal domain-containing protein</fullName>
    </recommendedName>
</protein>
<accession>A0A315VRX2</accession>
<dbReference type="Pfam" id="PF09004">
    <property type="entry name" value="ALKBH8_N"/>
    <property type="match status" value="1"/>
</dbReference>
<name>A0A315VRX2_GAMAF</name>
<dbReference type="GO" id="GO:0008168">
    <property type="term" value="F:methyltransferase activity"/>
    <property type="evidence" value="ECO:0007669"/>
    <property type="project" value="InterPro"/>
</dbReference>
<reference evidence="2 3" key="1">
    <citation type="journal article" date="2018" name="G3 (Bethesda)">
        <title>A High-Quality Reference Genome for the Invasive Mosquitofish Gambusia affinis Using a Chicago Library.</title>
        <authorList>
            <person name="Hoffberg S.L."/>
            <person name="Troendle N.J."/>
            <person name="Glenn T.C."/>
            <person name="Mahmud O."/>
            <person name="Louha S."/>
            <person name="Chalopin D."/>
            <person name="Bennetzen J.L."/>
            <person name="Mauricio R."/>
        </authorList>
    </citation>
    <scope>NUCLEOTIDE SEQUENCE [LARGE SCALE GENOMIC DNA]</scope>
    <source>
        <strain evidence="2">NE01/NJP1002.9</strain>
        <tissue evidence="2">Muscle</tissue>
    </source>
</reference>
<evidence type="ECO:0000313" key="3">
    <source>
        <dbReference type="Proteomes" id="UP000250572"/>
    </source>
</evidence>
<organism evidence="2 3">
    <name type="scientific">Gambusia affinis</name>
    <name type="common">Western mosquitofish</name>
    <name type="synonym">Heterandria affinis</name>
    <dbReference type="NCBI Taxonomy" id="33528"/>
    <lineage>
        <taxon>Eukaryota</taxon>
        <taxon>Metazoa</taxon>
        <taxon>Chordata</taxon>
        <taxon>Craniata</taxon>
        <taxon>Vertebrata</taxon>
        <taxon>Euteleostomi</taxon>
        <taxon>Actinopterygii</taxon>
        <taxon>Neopterygii</taxon>
        <taxon>Teleostei</taxon>
        <taxon>Neoteleostei</taxon>
        <taxon>Acanthomorphata</taxon>
        <taxon>Ovalentaria</taxon>
        <taxon>Atherinomorphae</taxon>
        <taxon>Cyprinodontiformes</taxon>
        <taxon>Poeciliidae</taxon>
        <taxon>Poeciliinae</taxon>
        <taxon>Gambusia</taxon>
    </lineage>
</organism>
<dbReference type="InterPro" id="IPR015095">
    <property type="entry name" value="AlkB_hom8_N"/>
</dbReference>
<gene>
    <name evidence="2" type="ORF">CCH79_00020013</name>
</gene>